<protein>
    <submittedName>
        <fullName evidence="1">Uncharacterized protein</fullName>
    </submittedName>
</protein>
<evidence type="ECO:0000313" key="1">
    <source>
        <dbReference type="EMBL" id="CAB4154821.1"/>
    </source>
</evidence>
<organism evidence="1">
    <name type="scientific">uncultured Caudovirales phage</name>
    <dbReference type="NCBI Taxonomy" id="2100421"/>
    <lineage>
        <taxon>Viruses</taxon>
        <taxon>Duplodnaviria</taxon>
        <taxon>Heunggongvirae</taxon>
        <taxon>Uroviricota</taxon>
        <taxon>Caudoviricetes</taxon>
        <taxon>Peduoviridae</taxon>
        <taxon>Maltschvirus</taxon>
        <taxon>Maltschvirus maltsch</taxon>
    </lineage>
</organism>
<dbReference type="EMBL" id="LR796620">
    <property type="protein sequence ID" value="CAB4154821.1"/>
    <property type="molecule type" value="Genomic_DNA"/>
</dbReference>
<reference evidence="1" key="1">
    <citation type="submission" date="2020-04" db="EMBL/GenBank/DDBJ databases">
        <authorList>
            <person name="Chiriac C."/>
            <person name="Salcher M."/>
            <person name="Ghai R."/>
            <person name="Kavagutti S V."/>
        </authorList>
    </citation>
    <scope>NUCLEOTIDE SEQUENCE</scope>
</reference>
<sequence length="52" mass="6155">MVKKYNPWHRHRNHQTRVLPGTGPHVAKYWCVKCNKFIAWIGQADLELLKGK</sequence>
<name>A0A6J5NBI2_9CAUD</name>
<gene>
    <name evidence="1" type="ORF">UFOVP642_34</name>
</gene>
<proteinExistence type="predicted"/>
<accession>A0A6J5NBI2</accession>